<reference evidence="11 12" key="1">
    <citation type="submission" date="2018-06" db="EMBL/GenBank/DDBJ databases">
        <title>Genomic Encyclopedia of Archaeal and Bacterial Type Strains, Phase II (KMG-II): from individual species to whole genera.</title>
        <authorList>
            <person name="Goeker M."/>
        </authorList>
    </citation>
    <scope>NUCLEOTIDE SEQUENCE [LARGE SCALE GENOMIC DNA]</scope>
    <source>
        <strain evidence="11 12">ATCC BAA-1881</strain>
    </source>
</reference>
<comment type="PTM">
    <text evidence="9">Carboxylation allows a single lysine to coordinate two zinc ions.</text>
</comment>
<evidence type="ECO:0000256" key="8">
    <source>
        <dbReference type="ARBA" id="ARBA00022833"/>
    </source>
</evidence>
<feature type="binding site" evidence="9">
    <location>
        <position position="58"/>
    </location>
    <ligand>
        <name>Zn(2+)</name>
        <dbReference type="ChEBI" id="CHEBI:29105"/>
        <label>1</label>
    </ligand>
</feature>
<dbReference type="InterPro" id="IPR047604">
    <property type="entry name" value="Allantoinase_bact"/>
</dbReference>
<dbReference type="UniPathway" id="UPA00395">
    <property type="reaction ID" value="UER00653"/>
</dbReference>
<dbReference type="RefSeq" id="WP_111323408.1">
    <property type="nucleotide sequence ID" value="NZ_BIFX01000001.1"/>
</dbReference>
<evidence type="ECO:0000256" key="4">
    <source>
        <dbReference type="ARBA" id="ARBA00011881"/>
    </source>
</evidence>
<comment type="subunit">
    <text evidence="4 9">Homotetramer.</text>
</comment>
<dbReference type="Gene3D" id="2.30.40.10">
    <property type="entry name" value="Urease, subunit C, domain 1"/>
    <property type="match status" value="1"/>
</dbReference>
<name>A0A326U794_THEHA</name>
<dbReference type="SUPFAM" id="SSF51556">
    <property type="entry name" value="Metallo-dependent hydrolases"/>
    <property type="match status" value="1"/>
</dbReference>
<sequence length="450" mass="49391">MSTYDLLVRNGTLASGETIDLAVSAGTIVALGRELTGSAQEEIDASGLYLFPGGIDAHVHINEPGRTHWEGFATGSRALAAGGMTAFFDMPLNSTPPTRDAAAFRQKLEAAQQASLLDFAFWGALQPDNLEQLDELVECGVIGFKAFMSESGTDDFQSVDDLTLYEGMQRIAKLGSLLAVHAENLTLTRALAQRARAQGKTDIRAYLESRPIIAEVEAIQRAILFADETGCPLHIVHVSCGAGVRLVIEARARGVDVSCETCPHYLVLTEEDVEQLGAVAKCAPPLRPLEEQEALWDYVRRGEIAFVASDHSPAPRELKEHEDFFAAWGGISGAQSTLPLLLTEGYAARRLPLPLLVELISARVARRFRLWPQKGSLTVGSDADFVLVRLEKRYTLQQDGLFYRHQHSPYIGREMQGVIERTVVRGQTVYLEGWHAERPYGRLLRPGAKV</sequence>
<evidence type="ECO:0000256" key="3">
    <source>
        <dbReference type="ARBA" id="ARBA00010286"/>
    </source>
</evidence>
<dbReference type="FunFam" id="3.20.20.140:FF:000174">
    <property type="entry name" value="Dihydropyrimidinase-related protein 2"/>
    <property type="match status" value="1"/>
</dbReference>
<comment type="caution">
    <text evidence="11">The sequence shown here is derived from an EMBL/GenBank/DDBJ whole genome shotgun (WGS) entry which is preliminary data.</text>
</comment>
<dbReference type="Pfam" id="PF01979">
    <property type="entry name" value="Amidohydro_1"/>
    <property type="match status" value="1"/>
</dbReference>
<evidence type="ECO:0000259" key="10">
    <source>
        <dbReference type="Pfam" id="PF01979"/>
    </source>
</evidence>
<feature type="binding site" description="via carbamate group" evidence="9">
    <location>
        <position position="145"/>
    </location>
    <ligand>
        <name>Zn(2+)</name>
        <dbReference type="ChEBI" id="CHEBI:29105"/>
        <label>2</label>
    </ligand>
</feature>
<comment type="function">
    <text evidence="9">Catalyzes the conversion of allantoin (5-ureidohydantoin) to allantoic acid by hydrolytic cleavage of the five-member hydantoin ring.</text>
</comment>
<evidence type="ECO:0000256" key="6">
    <source>
        <dbReference type="ARBA" id="ARBA00022723"/>
    </source>
</evidence>
<feature type="modified residue" description="N6-carboxylysine" evidence="9">
    <location>
        <position position="145"/>
    </location>
</feature>
<dbReference type="EC" id="3.5.2.5" evidence="9"/>
<dbReference type="SUPFAM" id="SSF51338">
    <property type="entry name" value="Composite domain of metallo-dependent hydrolases"/>
    <property type="match status" value="1"/>
</dbReference>
<dbReference type="NCBIfam" id="NF004839">
    <property type="entry name" value="PRK06189.1"/>
    <property type="match status" value="1"/>
</dbReference>
<dbReference type="InterPro" id="IPR017593">
    <property type="entry name" value="Allantoinase"/>
</dbReference>
<evidence type="ECO:0000313" key="11">
    <source>
        <dbReference type="EMBL" id="PZW29328.1"/>
    </source>
</evidence>
<dbReference type="InterPro" id="IPR002195">
    <property type="entry name" value="Dihydroorotase_CS"/>
</dbReference>
<dbReference type="InterPro" id="IPR006680">
    <property type="entry name" value="Amidohydro-rel"/>
</dbReference>
<evidence type="ECO:0000256" key="7">
    <source>
        <dbReference type="ARBA" id="ARBA00022801"/>
    </source>
</evidence>
<organism evidence="11 12">
    <name type="scientific">Thermosporothrix hazakensis</name>
    <dbReference type="NCBI Taxonomy" id="644383"/>
    <lineage>
        <taxon>Bacteria</taxon>
        <taxon>Bacillati</taxon>
        <taxon>Chloroflexota</taxon>
        <taxon>Ktedonobacteria</taxon>
        <taxon>Ktedonobacterales</taxon>
        <taxon>Thermosporotrichaceae</taxon>
        <taxon>Thermosporothrix</taxon>
    </lineage>
</organism>
<comment type="catalytic activity">
    <reaction evidence="9">
        <text>(S)-allantoin + H2O = allantoate + H(+)</text>
        <dbReference type="Rhea" id="RHEA:17029"/>
        <dbReference type="ChEBI" id="CHEBI:15377"/>
        <dbReference type="ChEBI" id="CHEBI:15378"/>
        <dbReference type="ChEBI" id="CHEBI:15678"/>
        <dbReference type="ChEBI" id="CHEBI:17536"/>
        <dbReference type="EC" id="3.5.2.5"/>
    </reaction>
</comment>
<keyword evidence="5 9" id="KW-0659">Purine metabolism</keyword>
<feature type="domain" description="Amidohydrolase-related" evidence="10">
    <location>
        <begin position="49"/>
        <end position="429"/>
    </location>
</feature>
<comment type="cofactor">
    <cofactor evidence="9">
        <name>Zn(2+)</name>
        <dbReference type="ChEBI" id="CHEBI:29105"/>
    </cofactor>
    <text evidence="9">Binds 2 Zn(2+) ions per subunit.</text>
</comment>
<proteinExistence type="inferred from homology"/>
<dbReference type="GO" id="GO:0008270">
    <property type="term" value="F:zinc ion binding"/>
    <property type="evidence" value="ECO:0007669"/>
    <property type="project" value="InterPro"/>
</dbReference>
<dbReference type="AlphaFoldDB" id="A0A326U794"/>
<feature type="binding site" evidence="9">
    <location>
        <position position="60"/>
    </location>
    <ligand>
        <name>Zn(2+)</name>
        <dbReference type="ChEBI" id="CHEBI:29105"/>
        <label>1</label>
    </ligand>
</feature>
<feature type="binding site" evidence="9">
    <location>
        <position position="237"/>
    </location>
    <ligand>
        <name>Zn(2+)</name>
        <dbReference type="ChEBI" id="CHEBI:29105"/>
        <label>2</label>
    </ligand>
</feature>
<evidence type="ECO:0000256" key="5">
    <source>
        <dbReference type="ARBA" id="ARBA00022631"/>
    </source>
</evidence>
<keyword evidence="6 9" id="KW-0479">Metal-binding</keyword>
<gene>
    <name evidence="9" type="primary">allB</name>
    <name evidence="11" type="ORF">EI42_03050</name>
</gene>
<accession>A0A326U794</accession>
<comment type="similarity">
    <text evidence="2">Belongs to the metallo-dependent hydrolases superfamily. Hydantoinase/dihydropyrimidinase family.</text>
</comment>
<evidence type="ECO:0000313" key="12">
    <source>
        <dbReference type="Proteomes" id="UP000248806"/>
    </source>
</evidence>
<keyword evidence="7 9" id="KW-0378">Hydrolase</keyword>
<evidence type="ECO:0000256" key="9">
    <source>
        <dbReference type="HAMAP-Rule" id="MF_01645"/>
    </source>
</evidence>
<dbReference type="PROSITE" id="PS00482">
    <property type="entry name" value="DIHYDROOROTASE_1"/>
    <property type="match status" value="1"/>
</dbReference>
<dbReference type="GO" id="GO:0050897">
    <property type="term" value="F:cobalt ion binding"/>
    <property type="evidence" value="ECO:0007669"/>
    <property type="project" value="InterPro"/>
</dbReference>
<dbReference type="GO" id="GO:0006145">
    <property type="term" value="P:purine nucleobase catabolic process"/>
    <property type="evidence" value="ECO:0007669"/>
    <property type="project" value="TreeGrafter"/>
</dbReference>
<dbReference type="OrthoDB" id="9765462at2"/>
<protein>
    <recommendedName>
        <fullName evidence="9">Allantoinase</fullName>
        <ecNumber evidence="9">3.5.2.5</ecNumber>
    </recommendedName>
    <alternativeName>
        <fullName evidence="9">Allantoin-utilizing enzyme</fullName>
    </alternativeName>
</protein>
<dbReference type="InterPro" id="IPR032466">
    <property type="entry name" value="Metal_Hydrolase"/>
</dbReference>
<feature type="binding site" evidence="9">
    <location>
        <position position="181"/>
    </location>
    <ligand>
        <name>Zn(2+)</name>
        <dbReference type="ChEBI" id="CHEBI:29105"/>
        <label>2</label>
    </ligand>
</feature>
<comment type="similarity">
    <text evidence="3">Belongs to the metallo-dependent hydrolases superfamily. DHOase family. Class I DHOase subfamily.</text>
</comment>
<dbReference type="EMBL" id="QKUF01000009">
    <property type="protein sequence ID" value="PZW29328.1"/>
    <property type="molecule type" value="Genomic_DNA"/>
</dbReference>
<dbReference type="NCBIfam" id="TIGR03178">
    <property type="entry name" value="allantoinase"/>
    <property type="match status" value="1"/>
</dbReference>
<dbReference type="HAMAP" id="MF_01645">
    <property type="entry name" value="Hydantoinase"/>
    <property type="match status" value="1"/>
</dbReference>
<dbReference type="InterPro" id="IPR011059">
    <property type="entry name" value="Metal-dep_hydrolase_composite"/>
</dbReference>
<feature type="binding site" evidence="9">
    <location>
        <position position="310"/>
    </location>
    <ligand>
        <name>Zn(2+)</name>
        <dbReference type="ChEBI" id="CHEBI:29105"/>
        <label>1</label>
    </ligand>
</feature>
<dbReference type="GO" id="GO:0000256">
    <property type="term" value="P:allantoin catabolic process"/>
    <property type="evidence" value="ECO:0007669"/>
    <property type="project" value="UniProtKB-UniRule"/>
</dbReference>
<dbReference type="PANTHER" id="PTHR43668:SF4">
    <property type="entry name" value="ALLANTOINASE"/>
    <property type="match status" value="1"/>
</dbReference>
<dbReference type="Gene3D" id="3.20.20.140">
    <property type="entry name" value="Metal-dependent hydrolases"/>
    <property type="match status" value="1"/>
</dbReference>
<comment type="pathway">
    <text evidence="9">Nitrogen metabolism; (S)-allantoin degradation; allantoate from (S)-allantoin: step 1/1.</text>
</comment>
<keyword evidence="8 9" id="KW-0862">Zinc</keyword>
<keyword evidence="12" id="KW-1185">Reference proteome</keyword>
<dbReference type="Proteomes" id="UP000248806">
    <property type="component" value="Unassembled WGS sequence"/>
</dbReference>
<dbReference type="GO" id="GO:0005737">
    <property type="term" value="C:cytoplasm"/>
    <property type="evidence" value="ECO:0007669"/>
    <property type="project" value="TreeGrafter"/>
</dbReference>
<feature type="binding site" description="via carbamate group" evidence="9">
    <location>
        <position position="145"/>
    </location>
    <ligand>
        <name>Zn(2+)</name>
        <dbReference type="ChEBI" id="CHEBI:29105"/>
        <label>1</label>
    </ligand>
</feature>
<comment type="function">
    <text evidence="1">Catalyzes the reversible cyclization of carbamoyl aspartate to dihydroorotate.</text>
</comment>
<dbReference type="InterPro" id="IPR050138">
    <property type="entry name" value="DHOase/Allantoinase_Hydrolase"/>
</dbReference>
<evidence type="ECO:0000256" key="2">
    <source>
        <dbReference type="ARBA" id="ARBA00008829"/>
    </source>
</evidence>
<dbReference type="PANTHER" id="PTHR43668">
    <property type="entry name" value="ALLANTOINASE"/>
    <property type="match status" value="1"/>
</dbReference>
<dbReference type="GO" id="GO:0004038">
    <property type="term" value="F:allantoinase activity"/>
    <property type="evidence" value="ECO:0007669"/>
    <property type="project" value="UniProtKB-UniRule"/>
</dbReference>
<evidence type="ECO:0000256" key="1">
    <source>
        <dbReference type="ARBA" id="ARBA00002368"/>
    </source>
</evidence>
<comment type="similarity">
    <text evidence="9">Belongs to the metallo-dependent hydrolases superfamily. Allantoinase family.</text>
</comment>